<dbReference type="InterPro" id="IPR011006">
    <property type="entry name" value="CheY-like_superfamily"/>
</dbReference>
<gene>
    <name evidence="23" type="ORF">PCC6912_63450</name>
</gene>
<comment type="catalytic activity">
    <reaction evidence="1">
        <text>ATP + protein L-histidine = ADP + protein N-phospho-L-histidine.</text>
        <dbReference type="EC" id="2.7.13.3"/>
    </reaction>
</comment>
<keyword evidence="5" id="KW-1003">Cell membrane</keyword>
<feature type="domain" description="PAS" evidence="21">
    <location>
        <begin position="707"/>
        <end position="779"/>
    </location>
</feature>
<keyword evidence="10" id="KW-0677">Repeat</keyword>
<dbReference type="InterPro" id="IPR007895">
    <property type="entry name" value="MASE1"/>
</dbReference>
<dbReference type="InterPro" id="IPR000700">
    <property type="entry name" value="PAS-assoc_C"/>
</dbReference>
<evidence type="ECO:0000313" key="23">
    <source>
        <dbReference type="EMBL" id="RUR72367.1"/>
    </source>
</evidence>
<dbReference type="InterPro" id="IPR036890">
    <property type="entry name" value="HATPase_C_sf"/>
</dbReference>
<keyword evidence="14" id="KW-0902">Two-component regulatory system</keyword>
<evidence type="ECO:0000256" key="3">
    <source>
        <dbReference type="ARBA" id="ARBA00006402"/>
    </source>
</evidence>
<dbReference type="InterPro" id="IPR036097">
    <property type="entry name" value="HisK_dim/P_sf"/>
</dbReference>
<dbReference type="GO" id="GO:0000166">
    <property type="term" value="F:nucleotide binding"/>
    <property type="evidence" value="ECO:0007669"/>
    <property type="project" value="UniProtKB-KW"/>
</dbReference>
<feature type="domain" description="PAS" evidence="21">
    <location>
        <begin position="456"/>
        <end position="527"/>
    </location>
</feature>
<dbReference type="Pfam" id="PF13426">
    <property type="entry name" value="PAS_9"/>
    <property type="match status" value="1"/>
</dbReference>
<dbReference type="STRING" id="211165.GCA_000317285_05403"/>
<evidence type="ECO:0000256" key="13">
    <source>
        <dbReference type="ARBA" id="ARBA00022989"/>
    </source>
</evidence>
<dbReference type="Pfam" id="PF02518">
    <property type="entry name" value="HATPase_c"/>
    <property type="match status" value="1"/>
</dbReference>
<evidence type="ECO:0000259" key="21">
    <source>
        <dbReference type="PROSITE" id="PS50112"/>
    </source>
</evidence>
<dbReference type="CDD" id="cd16922">
    <property type="entry name" value="HATPase_EvgS-ArcB-TorS-like"/>
    <property type="match status" value="1"/>
</dbReference>
<dbReference type="SMART" id="SM00086">
    <property type="entry name" value="PAC"/>
    <property type="match status" value="3"/>
</dbReference>
<evidence type="ECO:0000256" key="4">
    <source>
        <dbReference type="ARBA" id="ARBA00012438"/>
    </source>
</evidence>
<dbReference type="GO" id="GO:0000155">
    <property type="term" value="F:phosphorelay sensor kinase activity"/>
    <property type="evidence" value="ECO:0007669"/>
    <property type="project" value="InterPro"/>
</dbReference>
<dbReference type="InterPro" id="IPR013656">
    <property type="entry name" value="PAS_4"/>
</dbReference>
<comment type="caution">
    <text evidence="23">The sequence shown here is derived from an EMBL/GenBank/DDBJ whole genome shotgun (WGS) entry which is preliminary data.</text>
</comment>
<evidence type="ECO:0000256" key="7">
    <source>
        <dbReference type="ARBA" id="ARBA00022553"/>
    </source>
</evidence>
<sequence>MALFYRVQLAVSLWFPPSGVAIALTFWFGPIGAILAGIASVTMAPFWGNDGWNRLVGLTDVIEPLVAWFIYRYCFQGSLTLQGLRNTITFIVSAPLAACATSAIAGTSALFVLGKLPEASLSTTIAHWWLGNAIATMAIAPPMLLLLTPLLRQCRLISVTEQSATNHFQLIAARSSEIVLIVIFSTYIAWFTVQATQETNFVFEQLSLLSFIPIVWAAIRFGATGGMLTASFCVLLTLFYYLLLNPNFISLPRFPLAADILQTHNLSLLIQCVVGLVIGTAIVERDTSLVAPTGDTQTHAQLSKKLFQLNLLLTEVNQQLQESEERFRTSVENMLDCFGVYCAIRDESGHIVDFRVEYVNDAACLSNLMTREEQIGRGLCEILPGHRDCGLFDEYCQVVETGQPLVKDELIYEDNFGHRRLIRAYDIRIAKFGDGFVATWRDVTDRRQAEAELRHQKQELAALVENSPDVVMRIDRELRYIYVNSVHEKATGLKSEELIGKTVAEVWKNEEQHQQWQINLQAAFQTGQTQVDEFGFPAPDGTIHFYQTQIVPEFTEEGYIDSVLTVTRDITKLKETETALRQREAQLRRIVDSNIIGIFFGDVHGNITDVNDAFLETVGFNQEDLLAGQVRWDTLTPPEHIERSQQAVEEVQAVGTFTPFEKEFFRKDGSRVWVEIGGALFDSDREGLCYVLDLTERKRSEQAVRESQERLNLALEAANMGCWDWNIQTGEVYWSANLERLFGLEPGSFDCRYKTVLAMIHPDDRQWILQAINGAVYEQQEYNVEFRFVKPDGKIRWAASRGQVFYDAIGNPVRMTGVDLDITDRKQAEEARIQALERERAARIELERASRMKDEFLAIVSHELRSPLNGILGWSRLLRTRRLSPDTTEQALAAIERNAQAQTQLIEDLLDISRIIRGQIRLNLRPTSLISAIGAALDTVSPTAQTKSIQIESRLNLNVGLVSGDPERLQQIVWNLLSNAVKFTPEGGRIEIRLEWVGSYAQIQVSDTGKGINPEFLPYVFVRFRQADATTTRTEGGLGLGLAIVQNLVELHNGTVSVTSKGEGQGATFTVKLPLLDTDSAPSQQELSIQRQTDWQTTLNLQGLKILAVDDEADTREFLTTALSEYGANVTTAASTREALQILQLVKPDVLLSDIGMPGEDGYTLIRQIRQLPLEQCGQIPAAALTAYAREGDRLQALAAGFQMHVPKPVEPIQLLTVVAKLAGKDV</sequence>
<dbReference type="InterPro" id="IPR013655">
    <property type="entry name" value="PAS_fold_3"/>
</dbReference>
<dbReference type="Gene3D" id="3.40.50.2300">
    <property type="match status" value="1"/>
</dbReference>
<dbReference type="SUPFAM" id="SSF55785">
    <property type="entry name" value="PYP-like sensor domain (PAS domain)"/>
    <property type="match status" value="4"/>
</dbReference>
<evidence type="ECO:0000256" key="12">
    <source>
        <dbReference type="ARBA" id="ARBA00022777"/>
    </source>
</evidence>
<dbReference type="Pfam" id="PF08447">
    <property type="entry name" value="PAS_3"/>
    <property type="match status" value="1"/>
</dbReference>
<evidence type="ECO:0000256" key="9">
    <source>
        <dbReference type="ARBA" id="ARBA00022692"/>
    </source>
</evidence>
<evidence type="ECO:0000256" key="1">
    <source>
        <dbReference type="ARBA" id="ARBA00000085"/>
    </source>
</evidence>
<feature type="modified residue" description="4-aspartylphosphate" evidence="17">
    <location>
        <position position="1154"/>
    </location>
</feature>
<feature type="transmembrane region" description="Helical" evidence="18">
    <location>
        <begin position="171"/>
        <end position="191"/>
    </location>
</feature>
<evidence type="ECO:0000256" key="17">
    <source>
        <dbReference type="PROSITE-ProRule" id="PRU00169"/>
    </source>
</evidence>
<feature type="transmembrane region" description="Helical" evidence="18">
    <location>
        <begin position="87"/>
        <end position="113"/>
    </location>
</feature>
<keyword evidence="15 18" id="KW-0472">Membrane</keyword>
<evidence type="ECO:0000256" key="2">
    <source>
        <dbReference type="ARBA" id="ARBA00004429"/>
    </source>
</evidence>
<feature type="domain" description="Response regulatory" evidence="20">
    <location>
        <begin position="1105"/>
        <end position="1223"/>
    </location>
</feature>
<dbReference type="EC" id="2.7.13.3" evidence="4"/>
<dbReference type="SMART" id="SM00091">
    <property type="entry name" value="PAS"/>
    <property type="match status" value="3"/>
</dbReference>
<dbReference type="SMART" id="SM00448">
    <property type="entry name" value="REC"/>
    <property type="match status" value="1"/>
</dbReference>
<evidence type="ECO:0000256" key="5">
    <source>
        <dbReference type="ARBA" id="ARBA00022475"/>
    </source>
</evidence>
<dbReference type="SUPFAM" id="SSF47384">
    <property type="entry name" value="Homodimeric domain of signal transducing histidine kinase"/>
    <property type="match status" value="1"/>
</dbReference>
<comment type="subcellular location">
    <subcellularLocation>
        <location evidence="2">Cell inner membrane</location>
        <topology evidence="2">Multi-pass membrane protein</topology>
    </subcellularLocation>
</comment>
<evidence type="ECO:0000256" key="14">
    <source>
        <dbReference type="ARBA" id="ARBA00023012"/>
    </source>
</evidence>
<dbReference type="SUPFAM" id="SSF55874">
    <property type="entry name" value="ATPase domain of HSP90 chaperone/DNA topoisomerase II/histidine kinase"/>
    <property type="match status" value="1"/>
</dbReference>
<dbReference type="Pfam" id="PF05231">
    <property type="entry name" value="MASE1"/>
    <property type="match status" value="1"/>
</dbReference>
<evidence type="ECO:0000256" key="6">
    <source>
        <dbReference type="ARBA" id="ARBA00022519"/>
    </source>
</evidence>
<name>A0A3S1A8L6_CHLFR</name>
<dbReference type="Pfam" id="PF00072">
    <property type="entry name" value="Response_reg"/>
    <property type="match status" value="1"/>
</dbReference>
<keyword evidence="6" id="KW-0997">Cell inner membrane</keyword>
<feature type="transmembrane region" description="Helical" evidence="18">
    <location>
        <begin position="20"/>
        <end position="43"/>
    </location>
</feature>
<dbReference type="SMART" id="SM00388">
    <property type="entry name" value="HisKA"/>
    <property type="match status" value="1"/>
</dbReference>
<keyword evidence="7 17" id="KW-0597">Phosphoprotein</keyword>
<dbReference type="FunFam" id="2.10.70.100:FF:000001">
    <property type="entry name" value="Sensory transduction histidine kinase"/>
    <property type="match status" value="1"/>
</dbReference>
<proteinExistence type="inferred from homology"/>
<dbReference type="Gene3D" id="3.30.450.20">
    <property type="entry name" value="PAS domain"/>
    <property type="match status" value="4"/>
</dbReference>
<reference evidence="23 24" key="1">
    <citation type="journal article" date="2019" name="Genome Biol. Evol.">
        <title>Day and night: Metabolic profiles and evolutionary relationships of six axenic non-marine cyanobacteria.</title>
        <authorList>
            <person name="Will S.E."/>
            <person name="Henke P."/>
            <person name="Boedeker C."/>
            <person name="Huang S."/>
            <person name="Brinkmann H."/>
            <person name="Rohde M."/>
            <person name="Jarek M."/>
            <person name="Friedl T."/>
            <person name="Seufert S."/>
            <person name="Schumacher M."/>
            <person name="Overmann J."/>
            <person name="Neumann-Schaal M."/>
            <person name="Petersen J."/>
        </authorList>
    </citation>
    <scope>NUCLEOTIDE SEQUENCE [LARGE SCALE GENOMIC DNA]</scope>
    <source>
        <strain evidence="23 24">PCC 6912</strain>
    </source>
</reference>
<keyword evidence="12" id="KW-0418">Kinase</keyword>
<dbReference type="SUPFAM" id="SSF52172">
    <property type="entry name" value="CheY-like"/>
    <property type="match status" value="1"/>
</dbReference>
<evidence type="ECO:0000256" key="10">
    <source>
        <dbReference type="ARBA" id="ARBA00022737"/>
    </source>
</evidence>
<protein>
    <recommendedName>
        <fullName evidence="16">Circadian input-output histidine kinase CikA</fullName>
        <ecNumber evidence="4">2.7.13.3</ecNumber>
    </recommendedName>
</protein>
<dbReference type="AlphaFoldDB" id="A0A3S1A8L6"/>
<dbReference type="InterPro" id="IPR001610">
    <property type="entry name" value="PAC"/>
</dbReference>
<dbReference type="InterPro" id="IPR003661">
    <property type="entry name" value="HisK_dim/P_dom"/>
</dbReference>
<dbReference type="InterPro" id="IPR004358">
    <property type="entry name" value="Sig_transdc_His_kin-like_C"/>
</dbReference>
<feature type="domain" description="PAC" evidence="22">
    <location>
        <begin position="782"/>
        <end position="834"/>
    </location>
</feature>
<dbReference type="InterPro" id="IPR000014">
    <property type="entry name" value="PAS"/>
</dbReference>
<dbReference type="EMBL" id="RSCJ01000050">
    <property type="protein sequence ID" value="RUR72367.1"/>
    <property type="molecule type" value="Genomic_DNA"/>
</dbReference>
<comment type="similarity">
    <text evidence="3">In the N-terminal section; belongs to the phytochrome family.</text>
</comment>
<dbReference type="FunFam" id="3.30.565.10:FF:000010">
    <property type="entry name" value="Sensor histidine kinase RcsC"/>
    <property type="match status" value="1"/>
</dbReference>
<keyword evidence="24" id="KW-1185">Reference proteome</keyword>
<evidence type="ECO:0000259" key="20">
    <source>
        <dbReference type="PROSITE" id="PS50110"/>
    </source>
</evidence>
<feature type="domain" description="PAC" evidence="22">
    <location>
        <begin position="658"/>
        <end position="706"/>
    </location>
</feature>
<dbReference type="CDD" id="cd00130">
    <property type="entry name" value="PAS"/>
    <property type="match status" value="3"/>
</dbReference>
<feature type="domain" description="PAS" evidence="21">
    <location>
        <begin position="583"/>
        <end position="655"/>
    </location>
</feature>
<keyword evidence="9 18" id="KW-0812">Transmembrane</keyword>
<evidence type="ECO:0000259" key="22">
    <source>
        <dbReference type="PROSITE" id="PS50113"/>
    </source>
</evidence>
<evidence type="ECO:0000256" key="16">
    <source>
        <dbReference type="ARBA" id="ARBA00074306"/>
    </source>
</evidence>
<dbReference type="Gene3D" id="2.10.70.100">
    <property type="match status" value="1"/>
</dbReference>
<dbReference type="PROSITE" id="PS50109">
    <property type="entry name" value="HIS_KIN"/>
    <property type="match status" value="1"/>
</dbReference>
<feature type="transmembrane region" description="Helical" evidence="18">
    <location>
        <begin position="125"/>
        <end position="151"/>
    </location>
</feature>
<keyword evidence="13 18" id="KW-1133">Transmembrane helix</keyword>
<dbReference type="PROSITE" id="PS50113">
    <property type="entry name" value="PAC"/>
    <property type="match status" value="3"/>
</dbReference>
<evidence type="ECO:0000259" key="19">
    <source>
        <dbReference type="PROSITE" id="PS50109"/>
    </source>
</evidence>
<feature type="domain" description="Histidine kinase" evidence="19">
    <location>
        <begin position="859"/>
        <end position="1077"/>
    </location>
</feature>
<feature type="transmembrane region" description="Helical" evidence="18">
    <location>
        <begin position="211"/>
        <end position="244"/>
    </location>
</feature>
<dbReference type="InterPro" id="IPR005467">
    <property type="entry name" value="His_kinase_dom"/>
</dbReference>
<dbReference type="Gene3D" id="1.10.287.130">
    <property type="match status" value="1"/>
</dbReference>
<dbReference type="Proteomes" id="UP000268857">
    <property type="component" value="Unassembled WGS sequence"/>
</dbReference>
<keyword evidence="11" id="KW-0547">Nucleotide-binding</keyword>
<evidence type="ECO:0000256" key="11">
    <source>
        <dbReference type="ARBA" id="ARBA00022741"/>
    </source>
</evidence>
<dbReference type="PROSITE" id="PS50110">
    <property type="entry name" value="RESPONSE_REGULATORY"/>
    <property type="match status" value="1"/>
</dbReference>
<accession>A0A3S1A8L6</accession>
<feature type="domain" description="PAC" evidence="22">
    <location>
        <begin position="530"/>
        <end position="582"/>
    </location>
</feature>
<dbReference type="PRINTS" id="PR00344">
    <property type="entry name" value="BCTRLSENSOR"/>
</dbReference>
<dbReference type="PANTHER" id="PTHR43547">
    <property type="entry name" value="TWO-COMPONENT HISTIDINE KINASE"/>
    <property type="match status" value="1"/>
</dbReference>
<dbReference type="SMART" id="SM00387">
    <property type="entry name" value="HATPase_c"/>
    <property type="match status" value="1"/>
</dbReference>
<evidence type="ECO:0000256" key="15">
    <source>
        <dbReference type="ARBA" id="ARBA00023136"/>
    </source>
</evidence>
<evidence type="ECO:0000256" key="8">
    <source>
        <dbReference type="ARBA" id="ARBA00022679"/>
    </source>
</evidence>
<dbReference type="InterPro" id="IPR003594">
    <property type="entry name" value="HATPase_dom"/>
</dbReference>
<dbReference type="InterPro" id="IPR001789">
    <property type="entry name" value="Sig_transdc_resp-reg_receiver"/>
</dbReference>
<organism evidence="23 24">
    <name type="scientific">Chlorogloeopsis fritschii PCC 6912</name>
    <dbReference type="NCBI Taxonomy" id="211165"/>
    <lineage>
        <taxon>Bacteria</taxon>
        <taxon>Bacillati</taxon>
        <taxon>Cyanobacteriota</taxon>
        <taxon>Cyanophyceae</taxon>
        <taxon>Nostocales</taxon>
        <taxon>Chlorogloeopsidaceae</taxon>
        <taxon>Chlorogloeopsis</taxon>
    </lineage>
</organism>
<evidence type="ECO:0000313" key="24">
    <source>
        <dbReference type="Proteomes" id="UP000268857"/>
    </source>
</evidence>
<keyword evidence="8" id="KW-0808">Transferase</keyword>
<dbReference type="GO" id="GO:0005886">
    <property type="term" value="C:plasma membrane"/>
    <property type="evidence" value="ECO:0007669"/>
    <property type="project" value="UniProtKB-SubCell"/>
</dbReference>
<dbReference type="Pfam" id="PF08448">
    <property type="entry name" value="PAS_4"/>
    <property type="match status" value="1"/>
</dbReference>
<dbReference type="PANTHER" id="PTHR43547:SF2">
    <property type="entry name" value="HYBRID SIGNAL TRANSDUCTION HISTIDINE KINASE C"/>
    <property type="match status" value="1"/>
</dbReference>
<evidence type="ECO:0000256" key="18">
    <source>
        <dbReference type="SAM" id="Phobius"/>
    </source>
</evidence>
<dbReference type="NCBIfam" id="TIGR00229">
    <property type="entry name" value="sensory_box"/>
    <property type="match status" value="3"/>
</dbReference>
<dbReference type="Pfam" id="PF00512">
    <property type="entry name" value="HisKA"/>
    <property type="match status" value="1"/>
</dbReference>
<dbReference type="PROSITE" id="PS50112">
    <property type="entry name" value="PAS"/>
    <property type="match status" value="3"/>
</dbReference>
<dbReference type="Gene3D" id="3.30.565.10">
    <property type="entry name" value="Histidine kinase-like ATPase, C-terminal domain"/>
    <property type="match status" value="1"/>
</dbReference>
<dbReference type="InterPro" id="IPR035965">
    <property type="entry name" value="PAS-like_dom_sf"/>
</dbReference>
<dbReference type="CDD" id="cd17580">
    <property type="entry name" value="REC_2_DhkD-like"/>
    <property type="match status" value="1"/>
</dbReference>
<dbReference type="CDD" id="cd00082">
    <property type="entry name" value="HisKA"/>
    <property type="match status" value="1"/>
</dbReference>